<accession>A0A1H1ZIH9</accession>
<comment type="similarity">
    <text evidence="1">Belongs to the sulfatase family.</text>
</comment>
<dbReference type="InterPro" id="IPR017850">
    <property type="entry name" value="Alkaline_phosphatase_core_sf"/>
</dbReference>
<keyword evidence="7" id="KW-1185">Reference proteome</keyword>
<gene>
    <name evidence="6" type="ORF">SAMN04489812_5247</name>
</gene>
<dbReference type="Gene3D" id="3.40.720.10">
    <property type="entry name" value="Alkaline Phosphatase, subunit A"/>
    <property type="match status" value="1"/>
</dbReference>
<evidence type="ECO:0000259" key="5">
    <source>
        <dbReference type="Pfam" id="PF00884"/>
    </source>
</evidence>
<organism evidence="6 7">
    <name type="scientific">Microlunatus soli</name>
    <dbReference type="NCBI Taxonomy" id="630515"/>
    <lineage>
        <taxon>Bacteria</taxon>
        <taxon>Bacillati</taxon>
        <taxon>Actinomycetota</taxon>
        <taxon>Actinomycetes</taxon>
        <taxon>Propionibacteriales</taxon>
        <taxon>Propionibacteriaceae</taxon>
        <taxon>Microlunatus</taxon>
    </lineage>
</organism>
<evidence type="ECO:0000256" key="3">
    <source>
        <dbReference type="ARBA" id="ARBA00022801"/>
    </source>
</evidence>
<name>A0A1H1ZIH9_9ACTN</name>
<evidence type="ECO:0000256" key="2">
    <source>
        <dbReference type="ARBA" id="ARBA00022723"/>
    </source>
</evidence>
<evidence type="ECO:0000313" key="6">
    <source>
        <dbReference type="EMBL" id="SDT33518.1"/>
    </source>
</evidence>
<dbReference type="GO" id="GO:0046872">
    <property type="term" value="F:metal ion binding"/>
    <property type="evidence" value="ECO:0007669"/>
    <property type="project" value="UniProtKB-KW"/>
</dbReference>
<proteinExistence type="inferred from homology"/>
<protein>
    <submittedName>
        <fullName evidence="6">Arylsulfatase A</fullName>
    </submittedName>
</protein>
<dbReference type="AlphaFoldDB" id="A0A1H1ZIH9"/>
<dbReference type="PROSITE" id="PS00523">
    <property type="entry name" value="SULFATASE_1"/>
    <property type="match status" value="1"/>
</dbReference>
<dbReference type="InterPro" id="IPR050738">
    <property type="entry name" value="Sulfatase"/>
</dbReference>
<dbReference type="Proteomes" id="UP000199103">
    <property type="component" value="Chromosome I"/>
</dbReference>
<sequence length="464" mass="51298">MTFNDEHRGRPNVIWFVVDQMRAQATGYAGDPNLHTPHLDRLAAEGHTFTSAVAGAPLCCPARGSLLTGRYPRFSGVAGHEHPMPVGTPTIASELSTAGYRTAYFGKWHLDGRRPELAATAGYDDSPRWRIIPAERRGGFADWWAYENNNRPFDCLLHTDSGQTPDGVDVLRSVDGMEQFRAPGYETDALTDLAIDWMRRRERDQPFFAVISAQPPHDPYVAPAECMARHTPAGISLRPNVPPSRAVRDRARRDLAGYYAAIERIDHNLGRLRCELDRLGIADNTYIVFLSDHGDMHGSHGQWRKTSPWEESVRVPLIIGGPSREHQSAHRVETLINQVDIAPTTLGICGVDVPDRMQGTDFSAVISNQAPAPPSTYIGIPVPTGHGSSIDQPWSGVITADGWKYVCLEDRPWLMFDLTDDPYELANHAQDPAYHAQRADLHALVQDTESALVGGHVDPTTQEG</sequence>
<dbReference type="PANTHER" id="PTHR42693:SF33">
    <property type="entry name" value="ARYLSULFATASE"/>
    <property type="match status" value="1"/>
</dbReference>
<keyword evidence="2" id="KW-0479">Metal-binding</keyword>
<dbReference type="Pfam" id="PF00884">
    <property type="entry name" value="Sulfatase"/>
    <property type="match status" value="1"/>
</dbReference>
<evidence type="ECO:0000313" key="7">
    <source>
        <dbReference type="Proteomes" id="UP000199103"/>
    </source>
</evidence>
<dbReference type="GO" id="GO:0004065">
    <property type="term" value="F:arylsulfatase activity"/>
    <property type="evidence" value="ECO:0007669"/>
    <property type="project" value="TreeGrafter"/>
</dbReference>
<feature type="domain" description="Sulfatase N-terminal" evidence="5">
    <location>
        <begin position="11"/>
        <end position="350"/>
    </location>
</feature>
<reference evidence="6 7" key="1">
    <citation type="submission" date="2016-10" db="EMBL/GenBank/DDBJ databases">
        <authorList>
            <person name="de Groot N.N."/>
        </authorList>
    </citation>
    <scope>NUCLEOTIDE SEQUENCE [LARGE SCALE GENOMIC DNA]</scope>
    <source>
        <strain evidence="6 7">DSM 21800</strain>
    </source>
</reference>
<dbReference type="CDD" id="cd16034">
    <property type="entry name" value="sulfatase_like"/>
    <property type="match status" value="1"/>
</dbReference>
<evidence type="ECO:0000256" key="4">
    <source>
        <dbReference type="ARBA" id="ARBA00022837"/>
    </source>
</evidence>
<dbReference type="STRING" id="630515.SAMN04489812_5247"/>
<dbReference type="InterPro" id="IPR000917">
    <property type="entry name" value="Sulfatase_N"/>
</dbReference>
<evidence type="ECO:0000256" key="1">
    <source>
        <dbReference type="ARBA" id="ARBA00008779"/>
    </source>
</evidence>
<dbReference type="InterPro" id="IPR024607">
    <property type="entry name" value="Sulfatase_CS"/>
</dbReference>
<dbReference type="SUPFAM" id="SSF53649">
    <property type="entry name" value="Alkaline phosphatase-like"/>
    <property type="match status" value="1"/>
</dbReference>
<keyword evidence="4" id="KW-0106">Calcium</keyword>
<dbReference type="PANTHER" id="PTHR42693">
    <property type="entry name" value="ARYLSULFATASE FAMILY MEMBER"/>
    <property type="match status" value="1"/>
</dbReference>
<keyword evidence="3" id="KW-0378">Hydrolase</keyword>
<dbReference type="EMBL" id="LT629772">
    <property type="protein sequence ID" value="SDT33518.1"/>
    <property type="molecule type" value="Genomic_DNA"/>
</dbReference>